<feature type="non-terminal residue" evidence="1">
    <location>
        <position position="271"/>
    </location>
</feature>
<gene>
    <name evidence="1" type="ORF">BaRGS_00035955</name>
</gene>
<evidence type="ECO:0000313" key="1">
    <source>
        <dbReference type="EMBL" id="KAK7471403.1"/>
    </source>
</evidence>
<dbReference type="Proteomes" id="UP001519460">
    <property type="component" value="Unassembled WGS sequence"/>
</dbReference>
<organism evidence="1 2">
    <name type="scientific">Batillaria attramentaria</name>
    <dbReference type="NCBI Taxonomy" id="370345"/>
    <lineage>
        <taxon>Eukaryota</taxon>
        <taxon>Metazoa</taxon>
        <taxon>Spiralia</taxon>
        <taxon>Lophotrochozoa</taxon>
        <taxon>Mollusca</taxon>
        <taxon>Gastropoda</taxon>
        <taxon>Caenogastropoda</taxon>
        <taxon>Sorbeoconcha</taxon>
        <taxon>Cerithioidea</taxon>
        <taxon>Batillariidae</taxon>
        <taxon>Batillaria</taxon>
    </lineage>
</organism>
<proteinExistence type="predicted"/>
<dbReference type="InterPro" id="IPR052577">
    <property type="entry name" value="VWA7"/>
</dbReference>
<keyword evidence="2" id="KW-1185">Reference proteome</keyword>
<dbReference type="AlphaFoldDB" id="A0ABD0JEJ1"/>
<sequence length="271" mass="29822">MFPERLMVTVTILTQTLSPDATPLTFWADGALVSMTVFVQTPGEQTFSCVLADRYVKSAEGAWHVYCESSEAYSVTVGGTSSLDLDVSLYHIDINTGVAEHVKDTPTAGRQVRAVVDIIGQDVMNTVNNISLVTSDGREVGSDWLRHAGGPSDPQFETTFTWPPVYIRVFGQEKDGSYFERQLPYLIKPKLIDLQLRGHPTTDIVRPEEPLEMRFRLINRGQADTFLINASVDNQKFTVSVSPAQIRLGHLSSFVGRIVVGVQLSTGEATG</sequence>
<reference evidence="1 2" key="1">
    <citation type="journal article" date="2023" name="Sci. Data">
        <title>Genome assembly of the Korean intertidal mud-creeper Batillaria attramentaria.</title>
        <authorList>
            <person name="Patra A.K."/>
            <person name="Ho P.T."/>
            <person name="Jun S."/>
            <person name="Lee S.J."/>
            <person name="Kim Y."/>
            <person name="Won Y.J."/>
        </authorList>
    </citation>
    <scope>NUCLEOTIDE SEQUENCE [LARGE SCALE GENOMIC DNA]</scope>
    <source>
        <strain evidence="1">Wonlab-2016</strain>
    </source>
</reference>
<name>A0ABD0JEJ1_9CAEN</name>
<accession>A0ABD0JEJ1</accession>
<dbReference type="PANTHER" id="PTHR14905">
    <property type="entry name" value="NG37"/>
    <property type="match status" value="1"/>
</dbReference>
<protein>
    <recommendedName>
        <fullName evidence="3">Beta-mannosidase</fullName>
    </recommendedName>
</protein>
<evidence type="ECO:0000313" key="2">
    <source>
        <dbReference type="Proteomes" id="UP001519460"/>
    </source>
</evidence>
<comment type="caution">
    <text evidence="1">The sequence shown here is derived from an EMBL/GenBank/DDBJ whole genome shotgun (WGS) entry which is preliminary data.</text>
</comment>
<dbReference type="EMBL" id="JACVVK020000494">
    <property type="protein sequence ID" value="KAK7471403.1"/>
    <property type="molecule type" value="Genomic_DNA"/>
</dbReference>
<dbReference type="PANTHER" id="PTHR14905:SF7">
    <property type="entry name" value="VON WILLEBRAND FACTOR A DOMAIN-CONTAINING PROTEIN 7"/>
    <property type="match status" value="1"/>
</dbReference>
<evidence type="ECO:0008006" key="3">
    <source>
        <dbReference type="Google" id="ProtNLM"/>
    </source>
</evidence>